<dbReference type="Gene3D" id="1.10.760.10">
    <property type="entry name" value="Cytochrome c-like domain"/>
    <property type="match status" value="1"/>
</dbReference>
<protein>
    <recommendedName>
        <fullName evidence="6">Cytochrome c domain-containing protein</fullName>
    </recommendedName>
</protein>
<evidence type="ECO:0000256" key="4">
    <source>
        <dbReference type="ARBA" id="ARBA00022982"/>
    </source>
</evidence>
<dbReference type="InterPro" id="IPR036909">
    <property type="entry name" value="Cyt_c-like_dom_sf"/>
</dbReference>
<gene>
    <name evidence="7" type="ORF">METZ01_LOCUS8988</name>
</gene>
<dbReference type="SUPFAM" id="SSF46626">
    <property type="entry name" value="Cytochrome c"/>
    <property type="match status" value="1"/>
</dbReference>
<name>A0A381NPT1_9ZZZZ</name>
<evidence type="ECO:0000313" key="7">
    <source>
        <dbReference type="EMBL" id="SUZ56134.1"/>
    </source>
</evidence>
<dbReference type="AlphaFoldDB" id="A0A381NPT1"/>
<dbReference type="EMBL" id="UINC01000482">
    <property type="protein sequence ID" value="SUZ56134.1"/>
    <property type="molecule type" value="Genomic_DNA"/>
</dbReference>
<evidence type="ECO:0000256" key="5">
    <source>
        <dbReference type="ARBA" id="ARBA00023004"/>
    </source>
</evidence>
<evidence type="ECO:0000259" key="6">
    <source>
        <dbReference type="PROSITE" id="PS51007"/>
    </source>
</evidence>
<proteinExistence type="predicted"/>
<dbReference type="GO" id="GO:0005506">
    <property type="term" value="F:iron ion binding"/>
    <property type="evidence" value="ECO:0007669"/>
    <property type="project" value="InterPro"/>
</dbReference>
<keyword evidence="1" id="KW-0813">Transport</keyword>
<dbReference type="InterPro" id="IPR002323">
    <property type="entry name" value="Cyt_CIE"/>
</dbReference>
<keyword evidence="3" id="KW-0479">Metal-binding</keyword>
<dbReference type="InterPro" id="IPR009056">
    <property type="entry name" value="Cyt_c-like_dom"/>
</dbReference>
<dbReference type="GO" id="GO:0020037">
    <property type="term" value="F:heme binding"/>
    <property type="evidence" value="ECO:0007669"/>
    <property type="project" value="InterPro"/>
</dbReference>
<accession>A0A381NPT1</accession>
<keyword evidence="2" id="KW-0349">Heme</keyword>
<evidence type="ECO:0000256" key="1">
    <source>
        <dbReference type="ARBA" id="ARBA00022448"/>
    </source>
</evidence>
<keyword evidence="5" id="KW-0408">Iron</keyword>
<dbReference type="Pfam" id="PF13442">
    <property type="entry name" value="Cytochrome_CBB3"/>
    <property type="match status" value="1"/>
</dbReference>
<reference evidence="7" key="1">
    <citation type="submission" date="2018-05" db="EMBL/GenBank/DDBJ databases">
        <authorList>
            <person name="Lanie J.A."/>
            <person name="Ng W.-L."/>
            <person name="Kazmierczak K.M."/>
            <person name="Andrzejewski T.M."/>
            <person name="Davidsen T.M."/>
            <person name="Wayne K.J."/>
            <person name="Tettelin H."/>
            <person name="Glass J.I."/>
            <person name="Rusch D."/>
            <person name="Podicherti R."/>
            <person name="Tsui H.-C.T."/>
            <person name="Winkler M.E."/>
        </authorList>
    </citation>
    <scope>NUCLEOTIDE SEQUENCE</scope>
</reference>
<feature type="domain" description="Cytochrome c" evidence="6">
    <location>
        <begin position="57"/>
        <end position="137"/>
    </location>
</feature>
<dbReference type="PRINTS" id="PR00607">
    <property type="entry name" value="CYTCHROMECIE"/>
</dbReference>
<sequence length="138" mass="14543">MKKTVLFIALALAFATLGLGASEAKKAIEKRIAPVGQVCVEGQDCSQEVNVVSSSLGGMRSGKEVYDAACTTCHAIALAGAPKFGDRLSWGERANEDLDHLVETVTNGLGGMPPMGMCMDCSQEELTDAVQYMLDALD</sequence>
<organism evidence="7">
    <name type="scientific">marine metagenome</name>
    <dbReference type="NCBI Taxonomy" id="408172"/>
    <lineage>
        <taxon>unclassified sequences</taxon>
        <taxon>metagenomes</taxon>
        <taxon>ecological metagenomes</taxon>
    </lineage>
</organism>
<keyword evidence="4" id="KW-0249">Electron transport</keyword>
<dbReference type="GO" id="GO:0009055">
    <property type="term" value="F:electron transfer activity"/>
    <property type="evidence" value="ECO:0007669"/>
    <property type="project" value="InterPro"/>
</dbReference>
<dbReference type="PANTHER" id="PTHR40942">
    <property type="match status" value="1"/>
</dbReference>
<dbReference type="PROSITE" id="PS51007">
    <property type="entry name" value="CYTC"/>
    <property type="match status" value="1"/>
</dbReference>
<evidence type="ECO:0000256" key="2">
    <source>
        <dbReference type="ARBA" id="ARBA00022617"/>
    </source>
</evidence>
<evidence type="ECO:0000256" key="3">
    <source>
        <dbReference type="ARBA" id="ARBA00022723"/>
    </source>
</evidence>
<dbReference type="PANTHER" id="PTHR40942:SF4">
    <property type="entry name" value="CYTOCHROME C5"/>
    <property type="match status" value="1"/>
</dbReference>